<dbReference type="EMBL" id="MU268677">
    <property type="protein sequence ID" value="KAH7903952.1"/>
    <property type="molecule type" value="Genomic_DNA"/>
</dbReference>
<organism evidence="1 2">
    <name type="scientific">Hygrophoropsis aurantiaca</name>
    <dbReference type="NCBI Taxonomy" id="72124"/>
    <lineage>
        <taxon>Eukaryota</taxon>
        <taxon>Fungi</taxon>
        <taxon>Dikarya</taxon>
        <taxon>Basidiomycota</taxon>
        <taxon>Agaricomycotina</taxon>
        <taxon>Agaricomycetes</taxon>
        <taxon>Agaricomycetidae</taxon>
        <taxon>Boletales</taxon>
        <taxon>Coniophorineae</taxon>
        <taxon>Hygrophoropsidaceae</taxon>
        <taxon>Hygrophoropsis</taxon>
    </lineage>
</organism>
<name>A0ACB7ZTB8_9AGAM</name>
<evidence type="ECO:0000313" key="2">
    <source>
        <dbReference type="Proteomes" id="UP000790377"/>
    </source>
</evidence>
<comment type="caution">
    <text evidence="1">The sequence shown here is derived from an EMBL/GenBank/DDBJ whole genome shotgun (WGS) entry which is preliminary data.</text>
</comment>
<evidence type="ECO:0000313" key="1">
    <source>
        <dbReference type="EMBL" id="KAH7903952.1"/>
    </source>
</evidence>
<proteinExistence type="predicted"/>
<dbReference type="Proteomes" id="UP000790377">
    <property type="component" value="Unassembled WGS sequence"/>
</dbReference>
<gene>
    <name evidence="1" type="ORF">BJ138DRAFT_1119884</name>
</gene>
<sequence>MSNHEAYSGWRSKTPTYEPESDTMVPALRMTIQQGHASTYTPHEADSFVLQEPNMFMPPEYSMDMSGDFPIPYASNASWCGTTSQFDYRMPNDPNLLSLPMHDLTYMPSTINVQSQVQDHDSPSNATLAPDSSPALEDAVLLYATKERAHKSTKSSCHPRQAEILESSTERMQLLLVTEHAFLDNDKASRAVDEIFIEMRHKFTKIYPSIDWSWFEHKNAKDIVLNSRTEYRSQLKLKVQQAVADYFAKQTESAKKAELVRIMAMGNYPLTRRLDDQFYFWKPVIKTILRIWFGKTTSLGHKYPQYFTKDGITLSNEPIAFVLTAVSFTVSL</sequence>
<protein>
    <submittedName>
        <fullName evidence="1">Uncharacterized protein</fullName>
    </submittedName>
</protein>
<accession>A0ACB7ZTB8</accession>
<reference evidence="1" key="1">
    <citation type="journal article" date="2021" name="New Phytol.">
        <title>Evolutionary innovations through gain and loss of genes in the ectomycorrhizal Boletales.</title>
        <authorList>
            <person name="Wu G."/>
            <person name="Miyauchi S."/>
            <person name="Morin E."/>
            <person name="Kuo A."/>
            <person name="Drula E."/>
            <person name="Varga T."/>
            <person name="Kohler A."/>
            <person name="Feng B."/>
            <person name="Cao Y."/>
            <person name="Lipzen A."/>
            <person name="Daum C."/>
            <person name="Hundley H."/>
            <person name="Pangilinan J."/>
            <person name="Johnson J."/>
            <person name="Barry K."/>
            <person name="LaButti K."/>
            <person name="Ng V."/>
            <person name="Ahrendt S."/>
            <person name="Min B."/>
            <person name="Choi I.G."/>
            <person name="Park H."/>
            <person name="Plett J.M."/>
            <person name="Magnuson J."/>
            <person name="Spatafora J.W."/>
            <person name="Nagy L.G."/>
            <person name="Henrissat B."/>
            <person name="Grigoriev I.V."/>
            <person name="Yang Z.L."/>
            <person name="Xu J."/>
            <person name="Martin F.M."/>
        </authorList>
    </citation>
    <scope>NUCLEOTIDE SEQUENCE</scope>
    <source>
        <strain evidence="1">ATCC 28755</strain>
    </source>
</reference>
<keyword evidence="2" id="KW-1185">Reference proteome</keyword>